<evidence type="ECO:0000313" key="1">
    <source>
        <dbReference type="EMBL" id="MEJ8851433.1"/>
    </source>
</evidence>
<evidence type="ECO:0000313" key="2">
    <source>
        <dbReference type="Proteomes" id="UP001385892"/>
    </source>
</evidence>
<dbReference type="Proteomes" id="UP001385892">
    <property type="component" value="Unassembled WGS sequence"/>
</dbReference>
<name>A0ABU8WV64_9BURK</name>
<gene>
    <name evidence="1" type="ORF">WKW82_32680</name>
</gene>
<accession>A0ABU8WV64</accession>
<comment type="caution">
    <text evidence="1">The sequence shown here is derived from an EMBL/GenBank/DDBJ whole genome shotgun (WGS) entry which is preliminary data.</text>
</comment>
<keyword evidence="2" id="KW-1185">Reference proteome</keyword>
<dbReference type="RefSeq" id="WP_340347066.1">
    <property type="nucleotide sequence ID" value="NZ_JBBKZT010000022.1"/>
</dbReference>
<reference evidence="1 2" key="1">
    <citation type="submission" date="2024-03" db="EMBL/GenBank/DDBJ databases">
        <title>Novel species of the genus Variovorax.</title>
        <authorList>
            <person name="Liu Q."/>
            <person name="Xin Y.-H."/>
        </authorList>
    </citation>
    <scope>NUCLEOTIDE SEQUENCE [LARGE SCALE GENOMIC DNA]</scope>
    <source>
        <strain evidence="1 2">KACC 18900</strain>
    </source>
</reference>
<organism evidence="1 2">
    <name type="scientific">Variovorax rhizosphaerae</name>
    <dbReference type="NCBI Taxonomy" id="1836200"/>
    <lineage>
        <taxon>Bacteria</taxon>
        <taxon>Pseudomonadati</taxon>
        <taxon>Pseudomonadota</taxon>
        <taxon>Betaproteobacteria</taxon>
        <taxon>Burkholderiales</taxon>
        <taxon>Comamonadaceae</taxon>
        <taxon>Variovorax</taxon>
    </lineage>
</organism>
<protein>
    <submittedName>
        <fullName evidence="1">Uncharacterized protein</fullName>
    </submittedName>
</protein>
<proteinExistence type="predicted"/>
<sequence>MRSRSDASAYLGLARRVMGAGWVQPANVRFGAPGLLQDLPPEDRLGT</sequence>
<dbReference type="EMBL" id="JBBKZT010000022">
    <property type="protein sequence ID" value="MEJ8851433.1"/>
    <property type="molecule type" value="Genomic_DNA"/>
</dbReference>